<accession>A0A9P0FLN1</accession>
<dbReference type="EMBL" id="OV121138">
    <property type="protein sequence ID" value="CAH0560412.1"/>
    <property type="molecule type" value="Genomic_DNA"/>
</dbReference>
<evidence type="ECO:0000313" key="5">
    <source>
        <dbReference type="Proteomes" id="UP001154078"/>
    </source>
</evidence>
<feature type="region of interest" description="Disordered" evidence="2">
    <location>
        <begin position="197"/>
        <end position="229"/>
    </location>
</feature>
<name>A0A9P0FLN1_BRAAE</name>
<organism evidence="4 5">
    <name type="scientific">Brassicogethes aeneus</name>
    <name type="common">Rape pollen beetle</name>
    <name type="synonym">Meligethes aeneus</name>
    <dbReference type="NCBI Taxonomy" id="1431903"/>
    <lineage>
        <taxon>Eukaryota</taxon>
        <taxon>Metazoa</taxon>
        <taxon>Ecdysozoa</taxon>
        <taxon>Arthropoda</taxon>
        <taxon>Hexapoda</taxon>
        <taxon>Insecta</taxon>
        <taxon>Pterygota</taxon>
        <taxon>Neoptera</taxon>
        <taxon>Endopterygota</taxon>
        <taxon>Coleoptera</taxon>
        <taxon>Polyphaga</taxon>
        <taxon>Cucujiformia</taxon>
        <taxon>Nitidulidae</taxon>
        <taxon>Meligethinae</taxon>
        <taxon>Brassicogethes</taxon>
    </lineage>
</organism>
<proteinExistence type="predicted"/>
<keyword evidence="5" id="KW-1185">Reference proteome</keyword>
<dbReference type="SMART" id="SM00595">
    <property type="entry name" value="MADF"/>
    <property type="match status" value="1"/>
</dbReference>
<dbReference type="PANTHER" id="PTHR21505:SF15">
    <property type="entry name" value="RE18252P"/>
    <property type="match status" value="1"/>
</dbReference>
<evidence type="ECO:0000313" key="4">
    <source>
        <dbReference type="EMBL" id="CAH0560412.1"/>
    </source>
</evidence>
<reference evidence="4" key="1">
    <citation type="submission" date="2021-12" db="EMBL/GenBank/DDBJ databases">
        <authorList>
            <person name="King R."/>
        </authorList>
    </citation>
    <scope>NUCLEOTIDE SEQUENCE</scope>
</reference>
<dbReference type="Pfam" id="PF10545">
    <property type="entry name" value="MADF_DNA_bdg"/>
    <property type="match status" value="1"/>
</dbReference>
<evidence type="ECO:0000256" key="1">
    <source>
        <dbReference type="SAM" id="Coils"/>
    </source>
</evidence>
<dbReference type="OrthoDB" id="10051975at2759"/>
<keyword evidence="1" id="KW-0175">Coiled coil</keyword>
<gene>
    <name evidence="4" type="ORF">MELIAE_LOCUS10165</name>
</gene>
<evidence type="ECO:0000259" key="3">
    <source>
        <dbReference type="PROSITE" id="PS51029"/>
    </source>
</evidence>
<feature type="compositionally biased region" description="Acidic residues" evidence="2">
    <location>
        <begin position="120"/>
        <end position="133"/>
    </location>
</feature>
<dbReference type="InterPro" id="IPR006578">
    <property type="entry name" value="MADF-dom"/>
</dbReference>
<dbReference type="PROSITE" id="PS51029">
    <property type="entry name" value="MADF"/>
    <property type="match status" value="1"/>
</dbReference>
<feature type="compositionally biased region" description="Polar residues" evidence="2">
    <location>
        <begin position="138"/>
        <end position="180"/>
    </location>
</feature>
<feature type="coiled-coil region" evidence="1">
    <location>
        <begin position="57"/>
        <end position="84"/>
    </location>
</feature>
<dbReference type="PANTHER" id="PTHR21505">
    <property type="entry name" value="MADF DOMAIN-CONTAINING PROTEIN-RELATED"/>
    <property type="match status" value="1"/>
</dbReference>
<dbReference type="AlphaFoldDB" id="A0A9P0FLN1"/>
<feature type="region of interest" description="Disordered" evidence="2">
    <location>
        <begin position="301"/>
        <end position="324"/>
    </location>
</feature>
<sequence length="391" mass="44891">MPDERNKKQWTTEEVSNLIESYRAHTNLWNPKNTEYKNRIKKMDSLKEIAKLFNTNFNEVERKIKNLITQYQRERRNYKNMKKSGAGQIFKPKWFGYNSMLFLNDKNKPRRGVEAGGDYYDADDDSSDEETGDLELQMESSNSLTEEPDSDQTMAEGNNTLGTENQEELPSTSKNNNNNFPEVVKVSVKKNKVIPPAAENNLQHPFATPKVSHQKKKLKTGNDTSESQSSEIFEMMKSMYKKKDETAKRDEFDVFGEMVAHNLRNLKSEYSKISLQQRITSLLYEARISCNFPQNSMQYFTTPLPSPSPPSPYARTSSSASSYGSVLQSHQQYQTVNPTSYNNNMENPTILESQPQYQTLSPTSFNDDLENTSILERAFTSAINDNSQNKQ</sequence>
<feature type="domain" description="MADF" evidence="3">
    <location>
        <begin position="17"/>
        <end position="108"/>
    </location>
</feature>
<protein>
    <recommendedName>
        <fullName evidence="3">MADF domain-containing protein</fullName>
    </recommendedName>
</protein>
<evidence type="ECO:0000256" key="2">
    <source>
        <dbReference type="SAM" id="MobiDB-lite"/>
    </source>
</evidence>
<dbReference type="Proteomes" id="UP001154078">
    <property type="component" value="Chromosome 7"/>
</dbReference>
<feature type="compositionally biased region" description="Low complexity" evidence="2">
    <location>
        <begin position="313"/>
        <end position="324"/>
    </location>
</feature>
<feature type="region of interest" description="Disordered" evidence="2">
    <location>
        <begin position="114"/>
        <end position="180"/>
    </location>
</feature>